<accession>F2U7R7</accession>
<dbReference type="PANTHER" id="PTHR23353:SF32">
    <property type="entry name" value="AAC-RICH MRNA CLONE AAC4 PROTEIN-RELATED"/>
    <property type="match status" value="1"/>
</dbReference>
<keyword evidence="4" id="KW-0732">Signal</keyword>
<dbReference type="InterPro" id="IPR053019">
    <property type="entry name" value="GATA_zinc_finger"/>
</dbReference>
<dbReference type="KEGG" id="sre:PTSG_04551"/>
<evidence type="ECO:0000256" key="1">
    <source>
        <dbReference type="ARBA" id="ARBA00022723"/>
    </source>
</evidence>
<dbReference type="GO" id="GO:0016829">
    <property type="term" value="F:lyase activity"/>
    <property type="evidence" value="ECO:0007669"/>
    <property type="project" value="UniProtKB-KW"/>
</dbReference>
<dbReference type="EMBL" id="GL832964">
    <property type="protein sequence ID" value="EGD72822.1"/>
    <property type="molecule type" value="Genomic_DNA"/>
</dbReference>
<dbReference type="Proteomes" id="UP000007799">
    <property type="component" value="Unassembled WGS sequence"/>
</dbReference>
<reference evidence="5" key="1">
    <citation type="submission" date="2009-08" db="EMBL/GenBank/DDBJ databases">
        <title>Annotation of Salpingoeca rosetta.</title>
        <authorList>
            <consortium name="The Broad Institute Genome Sequencing Platform"/>
            <person name="Russ C."/>
            <person name="Cuomo C."/>
            <person name="Burger G."/>
            <person name="Gray M.W."/>
            <person name="Holland P.W.H."/>
            <person name="King N."/>
            <person name="Lang F.B.F."/>
            <person name="Roger A.J."/>
            <person name="Ruiz-Trillo I."/>
            <person name="Young S.K."/>
            <person name="Zeng Q."/>
            <person name="Gargeya S."/>
            <person name="Alvarado L."/>
            <person name="Berlin A."/>
            <person name="Chapman S.B."/>
            <person name="Chen Z."/>
            <person name="Freedman E."/>
            <person name="Gellesch M."/>
            <person name="Goldberg J."/>
            <person name="Griggs A."/>
            <person name="Gujja S."/>
            <person name="Heilman E."/>
            <person name="Heiman D."/>
            <person name="Howarth C."/>
            <person name="Mehta T."/>
            <person name="Neiman D."/>
            <person name="Pearson M."/>
            <person name="Roberts A."/>
            <person name="Saif S."/>
            <person name="Shea T."/>
            <person name="Shenoy N."/>
            <person name="Sisk P."/>
            <person name="Stolte C."/>
            <person name="Sykes S."/>
            <person name="White J."/>
            <person name="Yandava C."/>
            <person name="Haas B."/>
            <person name="Nusbaum C."/>
            <person name="Birren B."/>
        </authorList>
    </citation>
    <scope>NUCLEOTIDE SEQUENCE [LARGE SCALE GENOMIC DNA]</scope>
    <source>
        <strain evidence="5">ATCC 50818</strain>
    </source>
</reference>
<dbReference type="InterPro" id="IPR002762">
    <property type="entry name" value="CbiX-like"/>
</dbReference>
<evidence type="ECO:0000256" key="2">
    <source>
        <dbReference type="ARBA" id="ARBA00023239"/>
    </source>
</evidence>
<feature type="compositionally biased region" description="Low complexity" evidence="3">
    <location>
        <begin position="30"/>
        <end position="82"/>
    </location>
</feature>
<evidence type="ECO:0000256" key="4">
    <source>
        <dbReference type="SAM" id="SignalP"/>
    </source>
</evidence>
<protein>
    <submittedName>
        <fullName evidence="5">Cobalamin biosynthesis CbiX protein</fullName>
    </submittedName>
</protein>
<dbReference type="AlphaFoldDB" id="F2U7R7"/>
<sequence length="452" mass="47201">MVVLAVLGLVRVVLAAAAALTGHAHEHEGSSNSNSTSSNSNSNSSSNSTSSNNSNSSNNTSSNNSSNNSNNSNSNSRNSRSSGSELARAATEQARSPTATADATCTTGEPQTLEEGGGDPGASLLPTVRVSSADRPICLLMDIGSLRAGSVLSMRRIADALTLKLVSGHPPQHRDSLQHTGASLVVPTSIGFSNRIGVRELNGQPAETTVQALERFVRAGHRHFVVLPLFLGPSTAITKCTRALRAAAGKLTSDHVSIKVAPHLVSPSDPRIAQAIATNVHVVLDDAGVWTPATGSTDSKASVAEAGAPGSVTRSTTNRIHVVVVDHGTPTRAVNDVRNLLAAQVRRELGSNVVIVQAASMERRRGQEYDFNDPLLEDVLDTLPWQPGDVVVVALAFISPGRHAGPQGDITRTVEGLRAAYPALTLLVTDVLGQRQQLSNTLIDRFHAAAAV</sequence>
<dbReference type="OrthoDB" id="5824at2759"/>
<dbReference type="GO" id="GO:0046872">
    <property type="term" value="F:metal ion binding"/>
    <property type="evidence" value="ECO:0007669"/>
    <property type="project" value="UniProtKB-KW"/>
</dbReference>
<dbReference type="InParanoid" id="F2U7R7"/>
<proteinExistence type="predicted"/>
<feature type="compositionally biased region" description="Polar residues" evidence="3">
    <location>
        <begin position="93"/>
        <end position="110"/>
    </location>
</feature>
<dbReference type="SUPFAM" id="SSF53800">
    <property type="entry name" value="Chelatase"/>
    <property type="match status" value="1"/>
</dbReference>
<keyword evidence="1" id="KW-0479">Metal-binding</keyword>
<gene>
    <name evidence="5" type="ORF">PTSG_04551</name>
</gene>
<evidence type="ECO:0000313" key="5">
    <source>
        <dbReference type="EMBL" id="EGD72822.1"/>
    </source>
</evidence>
<dbReference type="PANTHER" id="PTHR23353">
    <property type="entry name" value="RAB-GAP/TBC-RELATED"/>
    <property type="match status" value="1"/>
</dbReference>
<dbReference type="RefSeq" id="XP_004994645.1">
    <property type="nucleotide sequence ID" value="XM_004994588.1"/>
</dbReference>
<dbReference type="GeneID" id="16075228"/>
<feature type="region of interest" description="Disordered" evidence="3">
    <location>
        <begin position="23"/>
        <end position="126"/>
    </location>
</feature>
<feature type="signal peptide" evidence="4">
    <location>
        <begin position="1"/>
        <end position="15"/>
    </location>
</feature>
<dbReference type="eggNOG" id="ENOG502SB94">
    <property type="taxonomic scope" value="Eukaryota"/>
</dbReference>
<feature type="chain" id="PRO_5013311332" evidence="4">
    <location>
        <begin position="16"/>
        <end position="452"/>
    </location>
</feature>
<feature type="region of interest" description="Disordered" evidence="3">
    <location>
        <begin position="294"/>
        <end position="313"/>
    </location>
</feature>
<evidence type="ECO:0000313" key="6">
    <source>
        <dbReference type="Proteomes" id="UP000007799"/>
    </source>
</evidence>
<name>F2U7R7_SALR5</name>
<keyword evidence="2" id="KW-0456">Lyase</keyword>
<keyword evidence="6" id="KW-1185">Reference proteome</keyword>
<dbReference type="Gene3D" id="3.40.50.1400">
    <property type="match status" value="2"/>
</dbReference>
<organism evidence="6">
    <name type="scientific">Salpingoeca rosetta (strain ATCC 50818 / BSB-021)</name>
    <dbReference type="NCBI Taxonomy" id="946362"/>
    <lineage>
        <taxon>Eukaryota</taxon>
        <taxon>Choanoflagellata</taxon>
        <taxon>Craspedida</taxon>
        <taxon>Salpingoecidae</taxon>
        <taxon>Salpingoeca</taxon>
    </lineage>
</organism>
<dbReference type="Pfam" id="PF01903">
    <property type="entry name" value="CbiX"/>
    <property type="match status" value="1"/>
</dbReference>
<evidence type="ECO:0000256" key="3">
    <source>
        <dbReference type="SAM" id="MobiDB-lite"/>
    </source>
</evidence>